<reference evidence="1 2" key="1">
    <citation type="submission" date="2018-06" db="EMBL/GenBank/DDBJ databases">
        <title>Comparative genomics reveals the genomic features of Rhizophagus irregularis, R. cerebriforme, R. diaphanum and Gigaspora rosea, and their symbiotic lifestyle signature.</title>
        <authorList>
            <person name="Morin E."/>
            <person name="San Clemente H."/>
            <person name="Chen E.C.H."/>
            <person name="De La Providencia I."/>
            <person name="Hainaut M."/>
            <person name="Kuo A."/>
            <person name="Kohler A."/>
            <person name="Murat C."/>
            <person name="Tang N."/>
            <person name="Roy S."/>
            <person name="Loubradou J."/>
            <person name="Henrissat B."/>
            <person name="Grigoriev I.V."/>
            <person name="Corradi N."/>
            <person name="Roux C."/>
            <person name="Martin F.M."/>
        </authorList>
    </citation>
    <scope>NUCLEOTIDE SEQUENCE [LARGE SCALE GENOMIC DNA]</scope>
    <source>
        <strain evidence="1 2">DAOM 227022</strain>
    </source>
</reference>
<dbReference type="Proteomes" id="UP000265703">
    <property type="component" value="Unassembled WGS sequence"/>
</dbReference>
<proteinExistence type="predicted"/>
<evidence type="ECO:0000313" key="1">
    <source>
        <dbReference type="EMBL" id="RIA90126.1"/>
    </source>
</evidence>
<keyword evidence="2" id="KW-1185">Reference proteome</keyword>
<dbReference type="AlphaFoldDB" id="A0A397SZQ0"/>
<organism evidence="1 2">
    <name type="scientific">Glomus cerebriforme</name>
    <dbReference type="NCBI Taxonomy" id="658196"/>
    <lineage>
        <taxon>Eukaryota</taxon>
        <taxon>Fungi</taxon>
        <taxon>Fungi incertae sedis</taxon>
        <taxon>Mucoromycota</taxon>
        <taxon>Glomeromycotina</taxon>
        <taxon>Glomeromycetes</taxon>
        <taxon>Glomerales</taxon>
        <taxon>Glomeraceae</taxon>
        <taxon>Glomus</taxon>
    </lineage>
</organism>
<protein>
    <recommendedName>
        <fullName evidence="3">Reverse transcriptase zinc-binding domain-containing protein</fullName>
    </recommendedName>
</protein>
<name>A0A397SZQ0_9GLOM</name>
<evidence type="ECO:0000313" key="2">
    <source>
        <dbReference type="Proteomes" id="UP000265703"/>
    </source>
</evidence>
<evidence type="ECO:0008006" key="3">
    <source>
        <dbReference type="Google" id="ProtNLM"/>
    </source>
</evidence>
<dbReference type="EMBL" id="QKYT01000190">
    <property type="protein sequence ID" value="RIA90126.1"/>
    <property type="molecule type" value="Genomic_DNA"/>
</dbReference>
<sequence length="194" mass="23407">MKNINQLKNKADWLVQKRNKELRLNIDTYDFIMLRNEEANLETSTKNSKIRSYRIKNLLEELPTLEIINRRNEDKINNRCMRCKMESESWSHVWECDMNTYTLYDIVNKNILTNIGNLKTKNIYVNEERWKDRIIKILLEKSSIKSNQLIIHDCIKGIFNKRLTEIDRNKEIKYEMEKLIQGIALGVKEKIWRD</sequence>
<dbReference type="OrthoDB" id="2419758at2759"/>
<comment type="caution">
    <text evidence="1">The sequence shown here is derived from an EMBL/GenBank/DDBJ whole genome shotgun (WGS) entry which is preliminary data.</text>
</comment>
<accession>A0A397SZQ0</accession>
<gene>
    <name evidence="1" type="ORF">C1645_823747</name>
</gene>